<evidence type="ECO:0000313" key="1">
    <source>
        <dbReference type="EMBL" id="OGZ45690.1"/>
    </source>
</evidence>
<comment type="caution">
    <text evidence="1">The sequence shown here is derived from an EMBL/GenBank/DDBJ whole genome shotgun (WGS) entry which is preliminary data.</text>
</comment>
<accession>A0A1G2G6T6</accession>
<dbReference type="EMBL" id="MHNL01000005">
    <property type="protein sequence ID" value="OGZ45690.1"/>
    <property type="molecule type" value="Genomic_DNA"/>
</dbReference>
<gene>
    <name evidence="1" type="ORF">A2756_02165</name>
</gene>
<dbReference type="AlphaFoldDB" id="A0A1G2G6T6"/>
<protein>
    <submittedName>
        <fullName evidence="1">Uncharacterized protein</fullName>
    </submittedName>
</protein>
<dbReference type="Proteomes" id="UP000177785">
    <property type="component" value="Unassembled WGS sequence"/>
</dbReference>
<proteinExistence type="predicted"/>
<name>A0A1G2G6T6_9BACT</name>
<sequence>MENFEAQSYGVPKGVDDMSEAVRKVEDVLHVVDRVHNDPESPIRGYGGDQGLGVGEIGALLDEGHEDVVVMLSEEGERGDAARDIFHHLTQGSITPKEILRLAELVSQMKRGHASGVH</sequence>
<evidence type="ECO:0000313" key="2">
    <source>
        <dbReference type="Proteomes" id="UP000177785"/>
    </source>
</evidence>
<organism evidence="1 2">
    <name type="scientific">Candidatus Ryanbacteria bacterium RIFCSPHIGHO2_01_FULL_48_27</name>
    <dbReference type="NCBI Taxonomy" id="1802115"/>
    <lineage>
        <taxon>Bacteria</taxon>
        <taxon>Candidatus Ryaniibacteriota</taxon>
    </lineage>
</organism>
<reference evidence="1 2" key="1">
    <citation type="journal article" date="2016" name="Nat. Commun.">
        <title>Thousands of microbial genomes shed light on interconnected biogeochemical processes in an aquifer system.</title>
        <authorList>
            <person name="Anantharaman K."/>
            <person name="Brown C.T."/>
            <person name="Hug L.A."/>
            <person name="Sharon I."/>
            <person name="Castelle C.J."/>
            <person name="Probst A.J."/>
            <person name="Thomas B.C."/>
            <person name="Singh A."/>
            <person name="Wilkins M.J."/>
            <person name="Karaoz U."/>
            <person name="Brodie E.L."/>
            <person name="Williams K.H."/>
            <person name="Hubbard S.S."/>
            <person name="Banfield J.F."/>
        </authorList>
    </citation>
    <scope>NUCLEOTIDE SEQUENCE [LARGE SCALE GENOMIC DNA]</scope>
</reference>